<reference evidence="1" key="1">
    <citation type="submission" date="2020-03" db="EMBL/GenBank/DDBJ databases">
        <title>The deep terrestrial virosphere.</title>
        <authorList>
            <person name="Holmfeldt K."/>
            <person name="Nilsson E."/>
            <person name="Simone D."/>
            <person name="Lopez-Fernandez M."/>
            <person name="Wu X."/>
            <person name="de Brujin I."/>
            <person name="Lundin D."/>
            <person name="Andersson A."/>
            <person name="Bertilsson S."/>
            <person name="Dopson M."/>
        </authorList>
    </citation>
    <scope>NUCLEOTIDE SEQUENCE</scope>
    <source>
        <strain evidence="1">MM415B00972</strain>
    </source>
</reference>
<name>A0A6M3IVR2_9ZZZZ</name>
<protein>
    <submittedName>
        <fullName evidence="1">Uncharacterized protein</fullName>
    </submittedName>
</protein>
<evidence type="ECO:0000313" key="1">
    <source>
        <dbReference type="EMBL" id="QJA61231.1"/>
    </source>
</evidence>
<dbReference type="EMBL" id="MT141434">
    <property type="protein sequence ID" value="QJA61231.1"/>
    <property type="molecule type" value="Genomic_DNA"/>
</dbReference>
<dbReference type="AlphaFoldDB" id="A0A6M3IVR2"/>
<organism evidence="1">
    <name type="scientific">viral metagenome</name>
    <dbReference type="NCBI Taxonomy" id="1070528"/>
    <lineage>
        <taxon>unclassified sequences</taxon>
        <taxon>metagenomes</taxon>
        <taxon>organismal metagenomes</taxon>
    </lineage>
</organism>
<proteinExistence type="predicted"/>
<sequence>MPWIYTYLDALRNDTEMGLYDTKEEAEESRKRHESFGALTLPVQEVPEGYEPFKPEYD</sequence>
<gene>
    <name evidence="1" type="ORF">MM415B00972_0028</name>
</gene>
<accession>A0A6M3IVR2</accession>